<dbReference type="EMBL" id="VDEP01000173">
    <property type="protein sequence ID" value="KAA1126073.1"/>
    <property type="molecule type" value="Genomic_DNA"/>
</dbReference>
<comment type="caution">
    <text evidence="2">The sequence shown here is derived from an EMBL/GenBank/DDBJ whole genome shotgun (WGS) entry which is preliminary data.</text>
</comment>
<evidence type="ECO:0000313" key="3">
    <source>
        <dbReference type="Proteomes" id="UP000325313"/>
    </source>
</evidence>
<feature type="compositionally biased region" description="Low complexity" evidence="1">
    <location>
        <begin position="438"/>
        <end position="448"/>
    </location>
</feature>
<protein>
    <submittedName>
        <fullName evidence="2">Uncharacterized protein</fullName>
    </submittedName>
</protein>
<feature type="compositionally biased region" description="Polar residues" evidence="1">
    <location>
        <begin position="61"/>
        <end position="70"/>
    </location>
</feature>
<dbReference type="Proteomes" id="UP000325313">
    <property type="component" value="Unassembled WGS sequence"/>
</dbReference>
<evidence type="ECO:0000256" key="1">
    <source>
        <dbReference type="SAM" id="MobiDB-lite"/>
    </source>
</evidence>
<sequence>MTTKHHFAHTVYNQQDFIPSDHLCLDFTQTTIHKNNKMARTPSTSSLNHIMKTARADKTQEQNPTTTSPEPGNDRHHHQQPEEGGGEEEDYKMGGEGFWSENRYQQAIVEIYESLYQLQRHRARPQETQVVDCLSKWYELNAVFENPFTRASGVLAIVNQFSLMSLIPGSIWSELDDICQSVDYDGNRVVVFSHTLHFDLLGSSEDEADGGGGGYGGGIQTPYLSVPATPHVGTPSTQGKFGSSVQATMRGGLSRGSHGGATNKSLLERLRVIQSGGETMWPLQWLLSSVSPRTMAGRLARFDLKLSTRLQFNEQARIVSHQDIWGIKELVDCLAPSPLVHLYSCQRWLVGLSADFLSRRYLRSSSSSSSGSTDSASTDRQHSAGSLLHTERPNPSASSALHSPIFIRSNGSPINLISLHKSQPTTTLLHPPPPPRPQQSSSSSAASPVGTTIDHQKDGQEEEEEEEEELTTEVGSLDGARSSDLYHHSLNI</sequence>
<accession>A0A5B0RMF8</accession>
<proteinExistence type="predicted"/>
<feature type="region of interest" description="Disordered" evidence="1">
    <location>
        <begin position="54"/>
        <end position="95"/>
    </location>
</feature>
<organism evidence="2 3">
    <name type="scientific">Puccinia graminis f. sp. tritici</name>
    <dbReference type="NCBI Taxonomy" id="56615"/>
    <lineage>
        <taxon>Eukaryota</taxon>
        <taxon>Fungi</taxon>
        <taxon>Dikarya</taxon>
        <taxon>Basidiomycota</taxon>
        <taxon>Pucciniomycotina</taxon>
        <taxon>Pucciniomycetes</taxon>
        <taxon>Pucciniales</taxon>
        <taxon>Pucciniaceae</taxon>
        <taxon>Puccinia</taxon>
    </lineage>
</organism>
<gene>
    <name evidence="2" type="ORF">PGTUg99_020312</name>
</gene>
<name>A0A5B0RMF8_PUCGR</name>
<feature type="compositionally biased region" description="Low complexity" evidence="1">
    <location>
        <begin position="365"/>
        <end position="376"/>
    </location>
</feature>
<dbReference type="AlphaFoldDB" id="A0A5B0RMF8"/>
<evidence type="ECO:0000313" key="2">
    <source>
        <dbReference type="EMBL" id="KAA1126073.1"/>
    </source>
</evidence>
<feature type="compositionally biased region" description="Acidic residues" evidence="1">
    <location>
        <begin position="460"/>
        <end position="471"/>
    </location>
</feature>
<reference evidence="2 3" key="1">
    <citation type="submission" date="2019-05" db="EMBL/GenBank/DDBJ databases">
        <title>Emergence of the Ug99 lineage of the wheat stem rust pathogen through somatic hybridization.</title>
        <authorList>
            <person name="Li F."/>
            <person name="Upadhyaya N.M."/>
            <person name="Sperschneider J."/>
            <person name="Matny O."/>
            <person name="Nguyen-Phuc H."/>
            <person name="Mago R."/>
            <person name="Raley C."/>
            <person name="Miller M.E."/>
            <person name="Silverstein K.A.T."/>
            <person name="Henningsen E."/>
            <person name="Hirsch C.D."/>
            <person name="Visser B."/>
            <person name="Pretorius Z.A."/>
            <person name="Steffenson B.J."/>
            <person name="Schwessinger B."/>
            <person name="Dodds P.N."/>
            <person name="Figueroa M."/>
        </authorList>
    </citation>
    <scope>NUCLEOTIDE SEQUENCE [LARGE SCALE GENOMIC DNA]</scope>
    <source>
        <strain evidence="2 3">Ug99</strain>
    </source>
</reference>
<feature type="region of interest" description="Disordered" evidence="1">
    <location>
        <begin position="365"/>
        <end position="402"/>
    </location>
</feature>
<feature type="region of interest" description="Disordered" evidence="1">
    <location>
        <begin position="424"/>
        <end position="492"/>
    </location>
</feature>